<organism evidence="2 3">
    <name type="scientific">Ilyobacter polytropus (strain ATCC 51220 / DSM 2926 / LMG 16218 / CuHBu1)</name>
    <dbReference type="NCBI Taxonomy" id="572544"/>
    <lineage>
        <taxon>Bacteria</taxon>
        <taxon>Fusobacteriati</taxon>
        <taxon>Fusobacteriota</taxon>
        <taxon>Fusobacteriia</taxon>
        <taxon>Fusobacteriales</taxon>
        <taxon>Fusobacteriaceae</taxon>
        <taxon>Ilyobacter</taxon>
    </lineage>
</organism>
<dbReference type="Pfam" id="PF01476">
    <property type="entry name" value="LysM"/>
    <property type="match status" value="2"/>
</dbReference>
<dbReference type="InterPro" id="IPR011055">
    <property type="entry name" value="Dup_hybrid_motif"/>
</dbReference>
<dbReference type="Pfam" id="PF01551">
    <property type="entry name" value="Peptidase_M23"/>
    <property type="match status" value="1"/>
</dbReference>
<dbReference type="InterPro" id="IPR016047">
    <property type="entry name" value="M23ase_b-sheet_dom"/>
</dbReference>
<dbReference type="Gene3D" id="3.10.350.10">
    <property type="entry name" value="LysM domain"/>
    <property type="match status" value="2"/>
</dbReference>
<dbReference type="PROSITE" id="PS51782">
    <property type="entry name" value="LYSM"/>
    <property type="match status" value="2"/>
</dbReference>
<evidence type="ECO:0000259" key="1">
    <source>
        <dbReference type="PROSITE" id="PS51782"/>
    </source>
</evidence>
<dbReference type="OrthoDB" id="9809488at2"/>
<evidence type="ECO:0000313" key="2">
    <source>
        <dbReference type="EMBL" id="ADO82717.1"/>
    </source>
</evidence>
<proteinExistence type="predicted"/>
<dbReference type="Proteomes" id="UP000006875">
    <property type="component" value="Chromosome"/>
</dbReference>
<dbReference type="InterPro" id="IPR018392">
    <property type="entry name" value="LysM"/>
</dbReference>
<dbReference type="AlphaFoldDB" id="E3H8F0"/>
<dbReference type="EMBL" id="CP002281">
    <property type="protein sequence ID" value="ADO82717.1"/>
    <property type="molecule type" value="Genomic_DNA"/>
</dbReference>
<sequence>MNISKKLLISVFSVVLMGCSSGKYHKVKKGDTLYSIAVKNKVSVTDIMVLNNLNTPHINTGTKLLLKGEAKNSKAKPNYHIIKPGETLYRLSVWYDISVERLRQYNNLPDNTIYVGQKIYLNSKYSKNNTQIYKSASKSSYISPTLKSFRWPIKTKEITSKFGSRIHPITGRKTTHDGVDLKSKMNTPVYAPYSGTVTYSGWMRGYGKVVIINHGNGYETRYAHLNRWLVKKGQKISKGQVIAKTGNTGLSTGPHLHYEIRKNSKPVDPTITI</sequence>
<feature type="domain" description="LysM" evidence="1">
    <location>
        <begin position="23"/>
        <end position="66"/>
    </location>
</feature>
<dbReference type="PROSITE" id="PS51257">
    <property type="entry name" value="PROKAR_LIPOPROTEIN"/>
    <property type="match status" value="1"/>
</dbReference>
<dbReference type="SUPFAM" id="SSF51261">
    <property type="entry name" value="Duplicated hybrid motif"/>
    <property type="match status" value="1"/>
</dbReference>
<dbReference type="HOGENOM" id="CLU_029425_7_3_0"/>
<dbReference type="PANTHER" id="PTHR21666:SF270">
    <property type="entry name" value="MUREIN HYDROLASE ACTIVATOR ENVC"/>
    <property type="match status" value="1"/>
</dbReference>
<dbReference type="KEGG" id="ipo:Ilyop_0934"/>
<evidence type="ECO:0000313" key="3">
    <source>
        <dbReference type="Proteomes" id="UP000006875"/>
    </source>
</evidence>
<dbReference type="CDD" id="cd12797">
    <property type="entry name" value="M23_peptidase"/>
    <property type="match status" value="1"/>
</dbReference>
<dbReference type="InterPro" id="IPR050570">
    <property type="entry name" value="Cell_wall_metabolism_enzyme"/>
</dbReference>
<gene>
    <name evidence="2" type="ordered locus">Ilyop_0934</name>
</gene>
<dbReference type="eggNOG" id="COG0739">
    <property type="taxonomic scope" value="Bacteria"/>
</dbReference>
<dbReference type="SMART" id="SM00257">
    <property type="entry name" value="LysM"/>
    <property type="match status" value="2"/>
</dbReference>
<accession>E3H8F0</accession>
<dbReference type="MEROPS" id="M23.014"/>
<dbReference type="GO" id="GO:0004222">
    <property type="term" value="F:metalloendopeptidase activity"/>
    <property type="evidence" value="ECO:0007669"/>
    <property type="project" value="TreeGrafter"/>
</dbReference>
<dbReference type="FunFam" id="2.70.70.10:FF:000006">
    <property type="entry name" value="M23 family peptidase"/>
    <property type="match status" value="1"/>
</dbReference>
<dbReference type="CDD" id="cd00118">
    <property type="entry name" value="LysM"/>
    <property type="match status" value="2"/>
</dbReference>
<feature type="domain" description="LysM" evidence="1">
    <location>
        <begin position="78"/>
        <end position="121"/>
    </location>
</feature>
<dbReference type="Gene3D" id="2.70.70.10">
    <property type="entry name" value="Glucose Permease (Domain IIA)"/>
    <property type="match status" value="1"/>
</dbReference>
<protein>
    <submittedName>
        <fullName evidence="2">Peptidase M23</fullName>
    </submittedName>
</protein>
<dbReference type="RefSeq" id="WP_013387386.1">
    <property type="nucleotide sequence ID" value="NC_014632.1"/>
</dbReference>
<dbReference type="InterPro" id="IPR036779">
    <property type="entry name" value="LysM_dom_sf"/>
</dbReference>
<reference evidence="2 3" key="1">
    <citation type="journal article" date="2010" name="Stand. Genomic Sci.">
        <title>Complete genome sequence of Ilyobacter polytropus type strain (CuHbu1).</title>
        <authorList>
            <person name="Sikorski J."/>
            <person name="Chertkov O."/>
            <person name="Lapidus A."/>
            <person name="Nolan M."/>
            <person name="Lucas S."/>
            <person name="Del Rio T.G."/>
            <person name="Tice H."/>
            <person name="Cheng J.F."/>
            <person name="Tapia R."/>
            <person name="Han C."/>
            <person name="Goodwin L."/>
            <person name="Pitluck S."/>
            <person name="Liolios K."/>
            <person name="Ivanova N."/>
            <person name="Mavromatis K."/>
            <person name="Mikhailova N."/>
            <person name="Pati A."/>
            <person name="Chen A."/>
            <person name="Palaniappan K."/>
            <person name="Land M."/>
            <person name="Hauser L."/>
            <person name="Chang Y.J."/>
            <person name="Jeffries C.D."/>
            <person name="Brambilla E."/>
            <person name="Yasawong M."/>
            <person name="Rohde M."/>
            <person name="Pukall R."/>
            <person name="Spring S."/>
            <person name="Goker M."/>
            <person name="Woyke T."/>
            <person name="Bristow J."/>
            <person name="Eisen J.A."/>
            <person name="Markowitz V."/>
            <person name="Hugenholtz P."/>
            <person name="Kyrpides N.C."/>
            <person name="Klenk H.P."/>
        </authorList>
    </citation>
    <scope>NUCLEOTIDE SEQUENCE [LARGE SCALE GENOMIC DNA]</scope>
    <source>
        <strain evidence="3">ATCC 51220 / DSM 2926 / LMG 16218 / CuHBu1</strain>
    </source>
</reference>
<dbReference type="PANTHER" id="PTHR21666">
    <property type="entry name" value="PEPTIDASE-RELATED"/>
    <property type="match status" value="1"/>
</dbReference>
<dbReference type="STRING" id="572544.Ilyop_0934"/>
<name>E3H8F0_ILYPC</name>
<dbReference type="eggNOG" id="COG1388">
    <property type="taxonomic scope" value="Bacteria"/>
</dbReference>
<keyword evidence="3" id="KW-1185">Reference proteome</keyword>